<dbReference type="SUPFAM" id="SSF52091">
    <property type="entry name" value="SpoIIaa-like"/>
    <property type="match status" value="1"/>
</dbReference>
<dbReference type="PROSITE" id="PS50801">
    <property type="entry name" value="STAS"/>
    <property type="match status" value="1"/>
</dbReference>
<gene>
    <name evidence="2" type="ORF">AS594_16760</name>
</gene>
<accession>A0A1E5P958</accession>
<name>A0A1E5P958_9ACTN</name>
<dbReference type="STRING" id="285458.BGM19_20180"/>
<organism evidence="2 3">
    <name type="scientific">Streptomyces agglomeratus</name>
    <dbReference type="NCBI Taxonomy" id="285458"/>
    <lineage>
        <taxon>Bacteria</taxon>
        <taxon>Bacillati</taxon>
        <taxon>Actinomycetota</taxon>
        <taxon>Actinomycetes</taxon>
        <taxon>Kitasatosporales</taxon>
        <taxon>Streptomycetaceae</taxon>
        <taxon>Streptomyces</taxon>
    </lineage>
</organism>
<reference evidence="2 3" key="1">
    <citation type="submission" date="2016-08" db="EMBL/GenBank/DDBJ databases">
        <title>Complete genome sequence of Streptomyces agglomeratus strain 6-3-2, a novel anti-MRSA actinomycete isolated from Wuli of Tebit, China.</title>
        <authorList>
            <person name="Chen X."/>
        </authorList>
    </citation>
    <scope>NUCLEOTIDE SEQUENCE [LARGE SCALE GENOMIC DNA]</scope>
    <source>
        <strain evidence="2 3">6-3-2</strain>
    </source>
</reference>
<feature type="domain" description="STAS" evidence="1">
    <location>
        <begin position="1"/>
        <end position="106"/>
    </location>
</feature>
<dbReference type="CDD" id="cd07043">
    <property type="entry name" value="STAS_anti-anti-sigma_factors"/>
    <property type="match status" value="1"/>
</dbReference>
<sequence length="106" mass="11454">MLLVTHRSDRAVVIALRGEVDLESVEPLRLALDREARQGGVPVVLDLSAVGFADTAMINVLLRARPGLGDRLRLAAPSALVMRLLRVLSLDEVFTIRAGRAACLDV</sequence>
<dbReference type="Pfam" id="PF13466">
    <property type="entry name" value="STAS_2"/>
    <property type="match status" value="1"/>
</dbReference>
<dbReference type="PANTHER" id="PTHR33495:SF2">
    <property type="entry name" value="ANTI-SIGMA FACTOR ANTAGONIST TM_1081-RELATED"/>
    <property type="match status" value="1"/>
</dbReference>
<dbReference type="EMBL" id="MEHJ01000001">
    <property type="protein sequence ID" value="OEJ25904.1"/>
    <property type="molecule type" value="Genomic_DNA"/>
</dbReference>
<keyword evidence="3" id="KW-1185">Reference proteome</keyword>
<dbReference type="Gene3D" id="3.30.750.24">
    <property type="entry name" value="STAS domain"/>
    <property type="match status" value="1"/>
</dbReference>
<evidence type="ECO:0000259" key="1">
    <source>
        <dbReference type="PROSITE" id="PS50801"/>
    </source>
</evidence>
<dbReference type="PANTHER" id="PTHR33495">
    <property type="entry name" value="ANTI-SIGMA FACTOR ANTAGONIST TM_1081-RELATED-RELATED"/>
    <property type="match status" value="1"/>
</dbReference>
<comment type="caution">
    <text evidence="2">The sequence shown here is derived from an EMBL/GenBank/DDBJ whole genome shotgun (WGS) entry which is preliminary data.</text>
</comment>
<evidence type="ECO:0000313" key="3">
    <source>
        <dbReference type="Proteomes" id="UP000095759"/>
    </source>
</evidence>
<dbReference type="InterPro" id="IPR036513">
    <property type="entry name" value="STAS_dom_sf"/>
</dbReference>
<evidence type="ECO:0000313" key="2">
    <source>
        <dbReference type="EMBL" id="OEJ25904.1"/>
    </source>
</evidence>
<proteinExistence type="predicted"/>
<dbReference type="Proteomes" id="UP000095759">
    <property type="component" value="Unassembled WGS sequence"/>
</dbReference>
<dbReference type="InterPro" id="IPR002645">
    <property type="entry name" value="STAS_dom"/>
</dbReference>
<dbReference type="AlphaFoldDB" id="A0A1E5P958"/>
<dbReference type="GO" id="GO:0043856">
    <property type="term" value="F:anti-sigma factor antagonist activity"/>
    <property type="evidence" value="ECO:0007669"/>
    <property type="project" value="TreeGrafter"/>
</dbReference>
<dbReference type="InterPro" id="IPR058548">
    <property type="entry name" value="MlaB-like_STAS"/>
</dbReference>
<dbReference type="OrthoDB" id="5471473at2"/>
<protein>
    <recommendedName>
        <fullName evidence="1">STAS domain-containing protein</fullName>
    </recommendedName>
</protein>